<evidence type="ECO:0000313" key="8">
    <source>
        <dbReference type="Proteomes" id="UP001108089"/>
    </source>
</evidence>
<accession>A0ABS9DS60</accession>
<evidence type="ECO:0000313" key="7">
    <source>
        <dbReference type="EMBL" id="MCF3940756.1"/>
    </source>
</evidence>
<feature type="transmembrane region" description="Helical" evidence="5">
    <location>
        <begin position="343"/>
        <end position="361"/>
    </location>
</feature>
<dbReference type="RefSeq" id="WP_235725500.1">
    <property type="nucleotide sequence ID" value="NZ_JAKGCU010000025.1"/>
</dbReference>
<evidence type="ECO:0000259" key="6">
    <source>
        <dbReference type="Pfam" id="PF13515"/>
    </source>
</evidence>
<evidence type="ECO:0000256" key="1">
    <source>
        <dbReference type="ARBA" id="ARBA00004141"/>
    </source>
</evidence>
<name>A0ABS9DS60_9ACTN</name>
<reference evidence="7" key="1">
    <citation type="submission" date="2022-01" db="EMBL/GenBank/DDBJ databases">
        <title>Gordonia xiamenensis sp. nov., isolated from surface seawater in Xiamen.</title>
        <authorList>
            <person name="He Y.F."/>
        </authorList>
    </citation>
    <scope>NUCLEOTIDE SEQUENCE</scope>
    <source>
        <strain evidence="7">GW1C4-4</strain>
    </source>
</reference>
<keyword evidence="8" id="KW-1185">Reference proteome</keyword>
<gene>
    <name evidence="7" type="ORF">L1892_20510</name>
</gene>
<feature type="transmembrane region" description="Helical" evidence="5">
    <location>
        <begin position="113"/>
        <end position="134"/>
    </location>
</feature>
<feature type="transmembrane region" description="Helical" evidence="5">
    <location>
        <begin position="242"/>
        <end position="260"/>
    </location>
</feature>
<keyword evidence="2 5" id="KW-0812">Transmembrane</keyword>
<dbReference type="EMBL" id="JAKGCU010000025">
    <property type="protein sequence ID" value="MCF3940756.1"/>
    <property type="molecule type" value="Genomic_DNA"/>
</dbReference>
<dbReference type="Pfam" id="PF13515">
    <property type="entry name" value="FUSC_2"/>
    <property type="match status" value="1"/>
</dbReference>
<organism evidence="7 8">
    <name type="scientific">Gordonia tangerina</name>
    <dbReference type="NCBI Taxonomy" id="2911060"/>
    <lineage>
        <taxon>Bacteria</taxon>
        <taxon>Bacillati</taxon>
        <taxon>Actinomycetota</taxon>
        <taxon>Actinomycetes</taxon>
        <taxon>Mycobacteriales</taxon>
        <taxon>Gordoniaceae</taxon>
        <taxon>Gordonia</taxon>
    </lineage>
</organism>
<feature type="domain" description="Integral membrane bound transporter" evidence="6">
    <location>
        <begin position="230"/>
        <end position="353"/>
    </location>
</feature>
<evidence type="ECO:0000256" key="2">
    <source>
        <dbReference type="ARBA" id="ARBA00022692"/>
    </source>
</evidence>
<feature type="transmembrane region" description="Helical" evidence="5">
    <location>
        <begin position="308"/>
        <end position="331"/>
    </location>
</feature>
<dbReference type="InterPro" id="IPR049453">
    <property type="entry name" value="Memb_transporter_dom"/>
</dbReference>
<dbReference type="Proteomes" id="UP001108089">
    <property type="component" value="Unassembled WGS sequence"/>
</dbReference>
<feature type="transmembrane region" description="Helical" evidence="5">
    <location>
        <begin position="36"/>
        <end position="57"/>
    </location>
</feature>
<feature type="transmembrane region" description="Helical" evidence="5">
    <location>
        <begin position="272"/>
        <end position="302"/>
    </location>
</feature>
<comment type="subcellular location">
    <subcellularLocation>
        <location evidence="1">Membrane</location>
        <topology evidence="1">Multi-pass membrane protein</topology>
    </subcellularLocation>
</comment>
<comment type="caution">
    <text evidence="7">The sequence shown here is derived from an EMBL/GenBank/DDBJ whole genome shotgun (WGS) entry which is preliminary data.</text>
</comment>
<evidence type="ECO:0000256" key="4">
    <source>
        <dbReference type="ARBA" id="ARBA00023136"/>
    </source>
</evidence>
<feature type="transmembrane region" description="Helical" evidence="5">
    <location>
        <begin position="164"/>
        <end position="185"/>
    </location>
</feature>
<evidence type="ECO:0000256" key="3">
    <source>
        <dbReference type="ARBA" id="ARBA00022989"/>
    </source>
</evidence>
<evidence type="ECO:0000256" key="5">
    <source>
        <dbReference type="SAM" id="Phobius"/>
    </source>
</evidence>
<feature type="transmembrane region" description="Helical" evidence="5">
    <location>
        <begin position="215"/>
        <end position="236"/>
    </location>
</feature>
<protein>
    <submittedName>
        <fullName evidence="7">FUSC family protein</fullName>
    </submittedName>
</protein>
<keyword evidence="3 5" id="KW-1133">Transmembrane helix</keyword>
<sequence length="395" mass="40391">MTTSLVEHARARHDALTHALRPSVWRATLSADLARLSVAAPLRVGFAVACTLVIGGMTGHRDVAGLAALGALIAAFCRADPFRVRAGRLAVLAVGIVTSVGVGAVLGLTDAPVAAEIAAISVLAGVAALGVAALHITGPGAIVFVFAANAATGFTDDATDLTRALSATALGTVVGAGASLAPWIWRRHRATAIDSTPVHYQSRWRTLRRRPQPDLLVNSGRIVVATAASAAIAVGIGFSHPMWAAMGALAAMQGVSYHLTVQRGVQRLLGNIVGAVVAAALLGMGLGYWGAVIAIVACQVIAEIWAPVNYAVTSLAVTPMALLLIAVSAGLSPQAAIDRVADTLIGVVLGIVVAAMTISVGDHPGRRSAGMSPCARVNLAETTQWAHTDRRSARM</sequence>
<proteinExistence type="predicted"/>
<keyword evidence="4 5" id="KW-0472">Membrane</keyword>
<feature type="transmembrane region" description="Helical" evidence="5">
    <location>
        <begin position="86"/>
        <end position="107"/>
    </location>
</feature>